<evidence type="ECO:0000259" key="4">
    <source>
        <dbReference type="PROSITE" id="PS50987"/>
    </source>
</evidence>
<dbReference type="InterPro" id="IPR011991">
    <property type="entry name" value="ArsR-like_HTH"/>
</dbReference>
<accession>A0ABP8FDS1</accession>
<dbReference type="InterPro" id="IPR036390">
    <property type="entry name" value="WH_DNA-bd_sf"/>
</dbReference>
<dbReference type="PANTHER" id="PTHR43132:SF2">
    <property type="entry name" value="ARSENICAL RESISTANCE OPERON REPRESSOR ARSR-RELATED"/>
    <property type="match status" value="1"/>
</dbReference>
<evidence type="ECO:0000313" key="6">
    <source>
        <dbReference type="Proteomes" id="UP001501207"/>
    </source>
</evidence>
<protein>
    <recommendedName>
        <fullName evidence="4">HTH arsR-type domain-containing protein</fullName>
    </recommendedName>
</protein>
<dbReference type="Pfam" id="PF01022">
    <property type="entry name" value="HTH_5"/>
    <property type="match status" value="1"/>
</dbReference>
<dbReference type="InterPro" id="IPR001845">
    <property type="entry name" value="HTH_ArsR_DNA-bd_dom"/>
</dbReference>
<name>A0ABP8FDS1_9BACT</name>
<organism evidence="5 6">
    <name type="scientific">Compostibacter hankyongensis</name>
    <dbReference type="NCBI Taxonomy" id="1007089"/>
    <lineage>
        <taxon>Bacteria</taxon>
        <taxon>Pseudomonadati</taxon>
        <taxon>Bacteroidota</taxon>
        <taxon>Chitinophagia</taxon>
        <taxon>Chitinophagales</taxon>
        <taxon>Chitinophagaceae</taxon>
        <taxon>Compostibacter</taxon>
    </lineage>
</organism>
<feature type="domain" description="HTH arsR-type" evidence="4">
    <location>
        <begin position="27"/>
        <end position="119"/>
    </location>
</feature>
<dbReference type="InterPro" id="IPR051011">
    <property type="entry name" value="Metal_resp_trans_reg"/>
</dbReference>
<dbReference type="PRINTS" id="PR00778">
    <property type="entry name" value="HTHARSR"/>
</dbReference>
<dbReference type="Proteomes" id="UP001501207">
    <property type="component" value="Unassembled WGS sequence"/>
</dbReference>
<reference evidence="6" key="1">
    <citation type="journal article" date="2019" name="Int. J. Syst. Evol. Microbiol.">
        <title>The Global Catalogue of Microorganisms (GCM) 10K type strain sequencing project: providing services to taxonomists for standard genome sequencing and annotation.</title>
        <authorList>
            <consortium name="The Broad Institute Genomics Platform"/>
            <consortium name="The Broad Institute Genome Sequencing Center for Infectious Disease"/>
            <person name="Wu L."/>
            <person name="Ma J."/>
        </authorList>
    </citation>
    <scope>NUCLEOTIDE SEQUENCE [LARGE SCALE GENOMIC DNA]</scope>
    <source>
        <strain evidence="6">JCM 17664</strain>
    </source>
</reference>
<proteinExistence type="predicted"/>
<keyword evidence="2" id="KW-0238">DNA-binding</keyword>
<dbReference type="Gene3D" id="1.10.10.10">
    <property type="entry name" value="Winged helix-like DNA-binding domain superfamily/Winged helix DNA-binding domain"/>
    <property type="match status" value="1"/>
</dbReference>
<sequence length="119" mass="13550">MEKTLVPTSSNALVINRGNGEKDLIRLDYVAVRKAAMVLRAINHKLRQQIIKLLEDHKKMTVTEIYVKLRLEQSVASQHLAILRRAGIVITERDGKFIFYSINAQRVAEVAHFVEELVG</sequence>
<dbReference type="NCBIfam" id="NF033788">
    <property type="entry name" value="HTH_metalloreg"/>
    <property type="match status" value="1"/>
</dbReference>
<dbReference type="SMART" id="SM00418">
    <property type="entry name" value="HTH_ARSR"/>
    <property type="match status" value="1"/>
</dbReference>
<evidence type="ECO:0000256" key="2">
    <source>
        <dbReference type="ARBA" id="ARBA00023125"/>
    </source>
</evidence>
<dbReference type="EMBL" id="BAABFN010000001">
    <property type="protein sequence ID" value="GAA4301287.1"/>
    <property type="molecule type" value="Genomic_DNA"/>
</dbReference>
<evidence type="ECO:0000313" key="5">
    <source>
        <dbReference type="EMBL" id="GAA4301287.1"/>
    </source>
</evidence>
<comment type="caution">
    <text evidence="5">The sequence shown here is derived from an EMBL/GenBank/DDBJ whole genome shotgun (WGS) entry which is preliminary data.</text>
</comment>
<gene>
    <name evidence="5" type="ORF">GCM10023143_02890</name>
</gene>
<evidence type="ECO:0000256" key="3">
    <source>
        <dbReference type="ARBA" id="ARBA00023163"/>
    </source>
</evidence>
<dbReference type="InterPro" id="IPR036388">
    <property type="entry name" value="WH-like_DNA-bd_sf"/>
</dbReference>
<evidence type="ECO:0000256" key="1">
    <source>
        <dbReference type="ARBA" id="ARBA00023015"/>
    </source>
</evidence>
<dbReference type="PANTHER" id="PTHR43132">
    <property type="entry name" value="ARSENICAL RESISTANCE OPERON REPRESSOR ARSR-RELATED"/>
    <property type="match status" value="1"/>
</dbReference>
<keyword evidence="6" id="KW-1185">Reference proteome</keyword>
<dbReference type="CDD" id="cd00090">
    <property type="entry name" value="HTH_ARSR"/>
    <property type="match status" value="1"/>
</dbReference>
<dbReference type="SUPFAM" id="SSF46785">
    <property type="entry name" value="Winged helix' DNA-binding domain"/>
    <property type="match status" value="1"/>
</dbReference>
<keyword evidence="1" id="KW-0805">Transcription regulation</keyword>
<dbReference type="RefSeq" id="WP_344974173.1">
    <property type="nucleotide sequence ID" value="NZ_BAABFN010000001.1"/>
</dbReference>
<keyword evidence="3" id="KW-0804">Transcription</keyword>
<dbReference type="PROSITE" id="PS50987">
    <property type="entry name" value="HTH_ARSR_2"/>
    <property type="match status" value="1"/>
</dbReference>